<sequence length="148" mass="15605">MKTFTNLIAGTAGALVLNIIHEVARKCIKQAPHMNEVGEEALVKSIKFIGGEPPKGYTLYTSTLVGDFIGNALYYSAVGKGEPKSIWLRGIGLGITAGIGAVTLPDKLGLNDGPVNRSPVTQLLTVAWYTLGGVVTSGVAQALQRKIR</sequence>
<reference evidence="2 3" key="1">
    <citation type="submission" date="2018-02" db="EMBL/GenBank/DDBJ databases">
        <title>Sphingobacterium KA21.</title>
        <authorList>
            <person name="Vasarhelyi B.M."/>
            <person name="Deshmukh S."/>
            <person name="Balint B."/>
            <person name="Kukolya J."/>
        </authorList>
    </citation>
    <scope>NUCLEOTIDE SEQUENCE [LARGE SCALE GENOMIC DNA]</scope>
    <source>
        <strain evidence="2 3">Ka21</strain>
    </source>
</reference>
<evidence type="ECO:0000256" key="1">
    <source>
        <dbReference type="SAM" id="Phobius"/>
    </source>
</evidence>
<organism evidence="2 3">
    <name type="scientific">Sphingobacterium pedocola</name>
    <dbReference type="NCBI Taxonomy" id="2082722"/>
    <lineage>
        <taxon>Bacteria</taxon>
        <taxon>Pseudomonadati</taxon>
        <taxon>Bacteroidota</taxon>
        <taxon>Sphingobacteriia</taxon>
        <taxon>Sphingobacteriales</taxon>
        <taxon>Sphingobacteriaceae</taxon>
        <taxon>Sphingobacterium</taxon>
    </lineage>
</organism>
<proteinExistence type="predicted"/>
<feature type="transmembrane region" description="Helical" evidence="1">
    <location>
        <begin position="57"/>
        <end position="74"/>
    </location>
</feature>
<dbReference type="Proteomes" id="UP000618319">
    <property type="component" value="Unassembled WGS sequence"/>
</dbReference>
<keyword evidence="1" id="KW-0812">Transmembrane</keyword>
<accession>A0ABR9T2N3</accession>
<gene>
    <name evidence="2" type="ORF">C4F40_02505</name>
</gene>
<evidence type="ECO:0000313" key="3">
    <source>
        <dbReference type="Proteomes" id="UP000618319"/>
    </source>
</evidence>
<comment type="caution">
    <text evidence="2">The sequence shown here is derived from an EMBL/GenBank/DDBJ whole genome shotgun (WGS) entry which is preliminary data.</text>
</comment>
<dbReference type="EMBL" id="PSKQ01000013">
    <property type="protein sequence ID" value="MBE8719597.1"/>
    <property type="molecule type" value="Genomic_DNA"/>
</dbReference>
<keyword evidence="1" id="KW-1133">Transmembrane helix</keyword>
<name>A0ABR9T2N3_9SPHI</name>
<feature type="transmembrane region" description="Helical" evidence="1">
    <location>
        <begin position="86"/>
        <end position="104"/>
    </location>
</feature>
<keyword evidence="1" id="KW-0472">Membrane</keyword>
<evidence type="ECO:0000313" key="2">
    <source>
        <dbReference type="EMBL" id="MBE8719597.1"/>
    </source>
</evidence>
<feature type="transmembrane region" description="Helical" evidence="1">
    <location>
        <begin position="124"/>
        <end position="143"/>
    </location>
</feature>
<keyword evidence="3" id="KW-1185">Reference proteome</keyword>
<protein>
    <recommendedName>
        <fullName evidence="4">DUF1440 domain-containing protein</fullName>
    </recommendedName>
</protein>
<dbReference type="RefSeq" id="WP_196938701.1">
    <property type="nucleotide sequence ID" value="NZ_MU158689.1"/>
</dbReference>
<evidence type="ECO:0008006" key="4">
    <source>
        <dbReference type="Google" id="ProtNLM"/>
    </source>
</evidence>